<feature type="domain" description="SnoaL-like" evidence="2">
    <location>
        <begin position="83"/>
        <end position="162"/>
    </location>
</feature>
<evidence type="ECO:0000313" key="3">
    <source>
        <dbReference type="EMBL" id="KAK1372405.1"/>
    </source>
</evidence>
<dbReference type="Gene3D" id="3.10.450.50">
    <property type="match status" value="1"/>
</dbReference>
<keyword evidence="1" id="KW-0472">Membrane</keyword>
<keyword evidence="1" id="KW-0812">Transmembrane</keyword>
<keyword evidence="1" id="KW-1133">Transmembrane helix</keyword>
<dbReference type="AlphaFoldDB" id="A0AAD8ME64"/>
<name>A0AAD8ME64_9APIA</name>
<dbReference type="PANTHER" id="PTHR33698">
    <property type="entry name" value="NUCLEAR TRANSPORT FACTOR 2 (NTF2)-LIKE PROTEIN"/>
    <property type="match status" value="1"/>
</dbReference>
<feature type="transmembrane region" description="Helical" evidence="1">
    <location>
        <begin position="257"/>
        <end position="275"/>
    </location>
</feature>
<reference evidence="3" key="1">
    <citation type="submission" date="2023-02" db="EMBL/GenBank/DDBJ databases">
        <title>Genome of toxic invasive species Heracleum sosnowskyi carries increased number of genes despite the absence of recent whole-genome duplications.</title>
        <authorList>
            <person name="Schelkunov M."/>
            <person name="Shtratnikova V."/>
            <person name="Makarenko M."/>
            <person name="Klepikova A."/>
            <person name="Omelchenko D."/>
            <person name="Novikova G."/>
            <person name="Obukhova E."/>
            <person name="Bogdanov V."/>
            <person name="Penin A."/>
            <person name="Logacheva M."/>
        </authorList>
    </citation>
    <scope>NUCLEOTIDE SEQUENCE</scope>
    <source>
        <strain evidence="3">Hsosn_3</strain>
        <tissue evidence="3">Leaf</tissue>
    </source>
</reference>
<evidence type="ECO:0000256" key="1">
    <source>
        <dbReference type="SAM" id="Phobius"/>
    </source>
</evidence>
<organism evidence="3 4">
    <name type="scientific">Heracleum sosnowskyi</name>
    <dbReference type="NCBI Taxonomy" id="360622"/>
    <lineage>
        <taxon>Eukaryota</taxon>
        <taxon>Viridiplantae</taxon>
        <taxon>Streptophyta</taxon>
        <taxon>Embryophyta</taxon>
        <taxon>Tracheophyta</taxon>
        <taxon>Spermatophyta</taxon>
        <taxon>Magnoliopsida</taxon>
        <taxon>eudicotyledons</taxon>
        <taxon>Gunneridae</taxon>
        <taxon>Pentapetalae</taxon>
        <taxon>asterids</taxon>
        <taxon>campanulids</taxon>
        <taxon>Apiales</taxon>
        <taxon>Apiaceae</taxon>
        <taxon>Apioideae</taxon>
        <taxon>apioid superclade</taxon>
        <taxon>Tordylieae</taxon>
        <taxon>Tordyliinae</taxon>
        <taxon>Heracleum</taxon>
    </lineage>
</organism>
<accession>A0AAD8ME64</accession>
<protein>
    <submittedName>
        <fullName evidence="3">Nuclear transport factor 2 (NTF2) family protein</fullName>
    </submittedName>
</protein>
<comment type="caution">
    <text evidence="3">The sequence shown here is derived from an EMBL/GenBank/DDBJ whole genome shotgun (WGS) entry which is preliminary data.</text>
</comment>
<dbReference type="InterPro" id="IPR032710">
    <property type="entry name" value="NTF2-like_dom_sf"/>
</dbReference>
<dbReference type="Pfam" id="PF12680">
    <property type="entry name" value="SnoaL_2"/>
    <property type="match status" value="1"/>
</dbReference>
<sequence length="281" mass="32156">MAVSMVFPGQVFGSNVSSKALKGLPLSVYKRTGQQTHAQTNMNRMLKYSNKGNTTRIRPGDNNRLHAIKSSTNNSSFMPSDTIEQFYECINNKNVTQLGKYFANDCVYEDFSFPKPFQGKKEVLNYFQQLTKCMGDNIEFNADIISKGDDEDGFTIAVNWHLDWNKIQIPFTKGFSLFVLSKEGERLLIKKVQVVTEPPLKPGTLALNFLKIVTSVFDEFPEFTKWFLRSPHVVLLRIYNLVLAPFVKPLLACYINLWKLIATAFIFAFNVYLQISKLFNK</sequence>
<reference evidence="3" key="2">
    <citation type="submission" date="2023-05" db="EMBL/GenBank/DDBJ databases">
        <authorList>
            <person name="Schelkunov M.I."/>
        </authorList>
    </citation>
    <scope>NUCLEOTIDE SEQUENCE</scope>
    <source>
        <strain evidence="3">Hsosn_3</strain>
        <tissue evidence="3">Leaf</tissue>
    </source>
</reference>
<dbReference type="InterPro" id="IPR037401">
    <property type="entry name" value="SnoaL-like"/>
</dbReference>
<gene>
    <name evidence="3" type="ORF">POM88_028598</name>
</gene>
<dbReference type="EMBL" id="JAUIZM010000007">
    <property type="protein sequence ID" value="KAK1372405.1"/>
    <property type="molecule type" value="Genomic_DNA"/>
</dbReference>
<proteinExistence type="predicted"/>
<dbReference type="SUPFAM" id="SSF54427">
    <property type="entry name" value="NTF2-like"/>
    <property type="match status" value="1"/>
</dbReference>
<dbReference type="PANTHER" id="PTHR33698:SF1">
    <property type="entry name" value="NUCLEAR TRANSPORT FACTOR 2 (NTF2) FAMILY PROTEIN"/>
    <property type="match status" value="1"/>
</dbReference>
<evidence type="ECO:0000259" key="2">
    <source>
        <dbReference type="Pfam" id="PF12680"/>
    </source>
</evidence>
<dbReference type="Proteomes" id="UP001237642">
    <property type="component" value="Unassembled WGS sequence"/>
</dbReference>
<keyword evidence="4" id="KW-1185">Reference proteome</keyword>
<evidence type="ECO:0000313" key="4">
    <source>
        <dbReference type="Proteomes" id="UP001237642"/>
    </source>
</evidence>